<reference evidence="2 3" key="1">
    <citation type="submission" date="2021-12" db="EMBL/GenBank/DDBJ databases">
        <title>Discovery of the Pendulisporaceae a myxobacterial family with distinct sporulation behavior and unique specialized metabolism.</title>
        <authorList>
            <person name="Garcia R."/>
            <person name="Popoff A."/>
            <person name="Bader C.D."/>
            <person name="Loehr J."/>
            <person name="Walesch S."/>
            <person name="Walt C."/>
            <person name="Boldt J."/>
            <person name="Bunk B."/>
            <person name="Haeckl F.J.F.P.J."/>
            <person name="Gunesch A.P."/>
            <person name="Birkelbach J."/>
            <person name="Nuebel U."/>
            <person name="Pietschmann T."/>
            <person name="Bach T."/>
            <person name="Mueller R."/>
        </authorList>
    </citation>
    <scope>NUCLEOTIDE SEQUENCE [LARGE SCALE GENOMIC DNA]</scope>
    <source>
        <strain evidence="2 3">MSr11954</strain>
    </source>
</reference>
<evidence type="ECO:0000259" key="1">
    <source>
        <dbReference type="Pfam" id="PF05368"/>
    </source>
</evidence>
<dbReference type="Gene3D" id="3.40.50.720">
    <property type="entry name" value="NAD(P)-binding Rossmann-like Domain"/>
    <property type="match status" value="1"/>
</dbReference>
<dbReference type="PANTHER" id="PTHR43162:SF1">
    <property type="entry name" value="PRESTALK A DIFFERENTIATION PROTEIN A"/>
    <property type="match status" value="1"/>
</dbReference>
<name>A0ABZ2M273_9BACT</name>
<feature type="domain" description="NmrA-like" evidence="1">
    <location>
        <begin position="8"/>
        <end position="243"/>
    </location>
</feature>
<gene>
    <name evidence="2" type="ORF">LZC94_08545</name>
</gene>
<dbReference type="PANTHER" id="PTHR43162">
    <property type="match status" value="1"/>
</dbReference>
<protein>
    <submittedName>
        <fullName evidence="2">NmrA family NAD(P)-binding protein</fullName>
    </submittedName>
</protein>
<dbReference type="EMBL" id="CP089984">
    <property type="protein sequence ID" value="WXB17318.1"/>
    <property type="molecule type" value="Genomic_DNA"/>
</dbReference>
<organism evidence="2 3">
    <name type="scientific">Pendulispora albinea</name>
    <dbReference type="NCBI Taxonomy" id="2741071"/>
    <lineage>
        <taxon>Bacteria</taxon>
        <taxon>Pseudomonadati</taxon>
        <taxon>Myxococcota</taxon>
        <taxon>Myxococcia</taxon>
        <taxon>Myxococcales</taxon>
        <taxon>Sorangiineae</taxon>
        <taxon>Pendulisporaceae</taxon>
        <taxon>Pendulispora</taxon>
    </lineage>
</organism>
<dbReference type="Pfam" id="PF05368">
    <property type="entry name" value="NmrA"/>
    <property type="match status" value="1"/>
</dbReference>
<proteinExistence type="predicted"/>
<dbReference type="Gene3D" id="3.90.25.10">
    <property type="entry name" value="UDP-galactose 4-epimerase, domain 1"/>
    <property type="match status" value="1"/>
</dbReference>
<evidence type="ECO:0000313" key="2">
    <source>
        <dbReference type="EMBL" id="WXB17318.1"/>
    </source>
</evidence>
<dbReference type="InterPro" id="IPR008030">
    <property type="entry name" value="NmrA-like"/>
</dbReference>
<accession>A0ABZ2M273</accession>
<dbReference type="InterPro" id="IPR051604">
    <property type="entry name" value="Ergot_Alk_Oxidoreductase"/>
</dbReference>
<dbReference type="RefSeq" id="WP_394826948.1">
    <property type="nucleotide sequence ID" value="NZ_CP089984.1"/>
</dbReference>
<dbReference type="InterPro" id="IPR036291">
    <property type="entry name" value="NAD(P)-bd_dom_sf"/>
</dbReference>
<evidence type="ECO:0000313" key="3">
    <source>
        <dbReference type="Proteomes" id="UP001370348"/>
    </source>
</evidence>
<sequence length="309" mass="33655">MSVTDRPTALVLGATGGIGSALIRELHADGGPDRVKVRATFRRPEAGESLKKLGVETALLDLDGVERVPIAHHEPLRAALAGVDRLFLLTGYSVDMLVQSKAVIDAAKVLGVKHIVHLGAWAKDDTTIVHLGWHQFVERYIAGLGFDFTHLRPNVFMQNILKFSLGDDGIIRQFIGDAAVSWVDTDDVALAAASVLREPEKHRGKTYPLAVEALSVAGVAAVLTDVIGKPFRYEPTSPDVWRDGAIQGGLEPLYARCVHNVFTRTAEGTLTDAADVFDDFETLTGRKPTLWRDHAAKHRDAFLARFAKP</sequence>
<keyword evidence="3" id="KW-1185">Reference proteome</keyword>
<dbReference type="SUPFAM" id="SSF51735">
    <property type="entry name" value="NAD(P)-binding Rossmann-fold domains"/>
    <property type="match status" value="1"/>
</dbReference>
<dbReference type="Proteomes" id="UP001370348">
    <property type="component" value="Chromosome"/>
</dbReference>